<evidence type="ECO:0000313" key="5">
    <source>
        <dbReference type="Proteomes" id="UP000627166"/>
    </source>
</evidence>
<dbReference type="PANTHER" id="PTHR43420">
    <property type="entry name" value="ACETYLTRANSFERASE"/>
    <property type="match status" value="1"/>
</dbReference>
<evidence type="ECO:0000259" key="3">
    <source>
        <dbReference type="PROSITE" id="PS51186"/>
    </source>
</evidence>
<dbReference type="PANTHER" id="PTHR43420:SF47">
    <property type="entry name" value="N-ACETYLTRANSFERASE DOMAIN-CONTAINING PROTEIN"/>
    <property type="match status" value="1"/>
</dbReference>
<dbReference type="Proteomes" id="UP000627166">
    <property type="component" value="Unassembled WGS sequence"/>
</dbReference>
<evidence type="ECO:0000313" key="4">
    <source>
        <dbReference type="EMBL" id="MBD8048372.1"/>
    </source>
</evidence>
<keyword evidence="1" id="KW-0808">Transferase</keyword>
<organism evidence="4 5">
    <name type="scientific">Clostridium faecium</name>
    <dbReference type="NCBI Taxonomy" id="2762223"/>
    <lineage>
        <taxon>Bacteria</taxon>
        <taxon>Bacillati</taxon>
        <taxon>Bacillota</taxon>
        <taxon>Clostridia</taxon>
        <taxon>Eubacteriales</taxon>
        <taxon>Clostridiaceae</taxon>
        <taxon>Clostridium</taxon>
    </lineage>
</organism>
<reference evidence="4 5" key="1">
    <citation type="submission" date="2020-08" db="EMBL/GenBank/DDBJ databases">
        <title>A Genomic Blueprint of the Chicken Gut Microbiome.</title>
        <authorList>
            <person name="Gilroy R."/>
            <person name="Ravi A."/>
            <person name="Getino M."/>
            <person name="Pursley I."/>
            <person name="Horton D.L."/>
            <person name="Alikhan N.-F."/>
            <person name="Baker D."/>
            <person name="Gharbi K."/>
            <person name="Hall N."/>
            <person name="Watson M."/>
            <person name="Adriaenssens E.M."/>
            <person name="Foster-Nyarko E."/>
            <person name="Jarju S."/>
            <person name="Secka A."/>
            <person name="Antonio M."/>
            <person name="Oren A."/>
            <person name="Chaudhuri R."/>
            <person name="La Ragione R.M."/>
            <person name="Hildebrand F."/>
            <person name="Pallen M.J."/>
        </authorList>
    </citation>
    <scope>NUCLEOTIDE SEQUENCE [LARGE SCALE GENOMIC DNA]</scope>
    <source>
        <strain evidence="4 5">N37</strain>
    </source>
</reference>
<feature type="domain" description="N-acetyltransferase" evidence="3">
    <location>
        <begin position="4"/>
        <end position="199"/>
    </location>
</feature>
<dbReference type="Gene3D" id="3.40.630.30">
    <property type="match status" value="1"/>
</dbReference>
<sequence length="199" mass="22699">MNSIDIRNAEINDVKKIASLLYITETNPEVIWGTGSKNEIIDRLAYIVKESKNRFSYQNAKVAVVNNEVAGILFAIPHDTLKNIQKKTVKLLMRRQKGFKEKVGYIPSIIMLDHLKKSAPGELFIANIATHIKYQGRGIGRALMMEAERMAKEKGLKKISLLVDINDEKVIHFYTVLGYKVIEESHLGNKIYLRMIKEV</sequence>
<keyword evidence="5" id="KW-1185">Reference proteome</keyword>
<dbReference type="EMBL" id="JACSQB010000134">
    <property type="protein sequence ID" value="MBD8048372.1"/>
    <property type="molecule type" value="Genomic_DNA"/>
</dbReference>
<dbReference type="Pfam" id="PF00583">
    <property type="entry name" value="Acetyltransf_1"/>
    <property type="match status" value="1"/>
</dbReference>
<dbReference type="RefSeq" id="WP_191741326.1">
    <property type="nucleotide sequence ID" value="NZ_JACSQB010000134.1"/>
</dbReference>
<keyword evidence="2" id="KW-0012">Acyltransferase</keyword>
<evidence type="ECO:0000256" key="2">
    <source>
        <dbReference type="ARBA" id="ARBA00023315"/>
    </source>
</evidence>
<dbReference type="PROSITE" id="PS51186">
    <property type="entry name" value="GNAT"/>
    <property type="match status" value="1"/>
</dbReference>
<dbReference type="InterPro" id="IPR000182">
    <property type="entry name" value="GNAT_dom"/>
</dbReference>
<dbReference type="SUPFAM" id="SSF55729">
    <property type="entry name" value="Acyl-CoA N-acyltransferases (Nat)"/>
    <property type="match status" value="1"/>
</dbReference>
<proteinExistence type="predicted"/>
<dbReference type="InterPro" id="IPR016181">
    <property type="entry name" value="Acyl_CoA_acyltransferase"/>
</dbReference>
<gene>
    <name evidence="4" type="ORF">H9637_15230</name>
</gene>
<name>A0ABR8YW52_9CLOT</name>
<comment type="caution">
    <text evidence="4">The sequence shown here is derived from an EMBL/GenBank/DDBJ whole genome shotgun (WGS) entry which is preliminary data.</text>
</comment>
<protein>
    <submittedName>
        <fullName evidence="4">GNAT family N-acetyltransferase</fullName>
    </submittedName>
</protein>
<dbReference type="CDD" id="cd04301">
    <property type="entry name" value="NAT_SF"/>
    <property type="match status" value="1"/>
</dbReference>
<accession>A0ABR8YW52</accession>
<dbReference type="InterPro" id="IPR050680">
    <property type="entry name" value="YpeA/RimI_acetyltransf"/>
</dbReference>
<evidence type="ECO:0000256" key="1">
    <source>
        <dbReference type="ARBA" id="ARBA00022679"/>
    </source>
</evidence>